<dbReference type="EMBL" id="BQMJ01000020">
    <property type="protein sequence ID" value="GJQ11060.1"/>
    <property type="molecule type" value="Genomic_DNA"/>
</dbReference>
<evidence type="ECO:0000313" key="2">
    <source>
        <dbReference type="Proteomes" id="UP001061958"/>
    </source>
</evidence>
<protein>
    <submittedName>
        <fullName evidence="1">Uncharacterized protein</fullName>
    </submittedName>
</protein>
<dbReference type="GO" id="GO:1990879">
    <property type="term" value="C:CST complex"/>
    <property type="evidence" value="ECO:0007669"/>
    <property type="project" value="InterPro"/>
</dbReference>
<dbReference type="Pfam" id="PF15490">
    <property type="entry name" value="Ten1_2"/>
    <property type="match status" value="1"/>
</dbReference>
<reference evidence="1" key="2">
    <citation type="submission" date="2022-01" db="EMBL/GenBank/DDBJ databases">
        <authorList>
            <person name="Hirooka S."/>
            <person name="Miyagishima S.Y."/>
        </authorList>
    </citation>
    <scope>NUCLEOTIDE SEQUENCE</scope>
    <source>
        <strain evidence="1">NBRC 102759</strain>
    </source>
</reference>
<evidence type="ECO:0000313" key="1">
    <source>
        <dbReference type="EMBL" id="GJQ11060.1"/>
    </source>
</evidence>
<accession>A0A9C7PV40</accession>
<gene>
    <name evidence="1" type="ORF">GpartN1_g2851.t1</name>
</gene>
<proteinExistence type="predicted"/>
<reference evidence="1" key="1">
    <citation type="journal article" date="2022" name="Proc. Natl. Acad. Sci. U.S.A.">
        <title>Life cycle and functional genomics of the unicellular red alga Galdieria for elucidating algal and plant evolution and industrial use.</title>
        <authorList>
            <person name="Hirooka S."/>
            <person name="Itabashi T."/>
            <person name="Ichinose T.M."/>
            <person name="Onuma R."/>
            <person name="Fujiwara T."/>
            <person name="Yamashita S."/>
            <person name="Jong L.W."/>
            <person name="Tomita R."/>
            <person name="Iwane A.H."/>
            <person name="Miyagishima S.Y."/>
        </authorList>
    </citation>
    <scope>NUCLEOTIDE SEQUENCE</scope>
    <source>
        <strain evidence="1">NBRC 102759</strain>
    </source>
</reference>
<dbReference type="Gene3D" id="2.40.50.140">
    <property type="entry name" value="Nucleic acid-binding proteins"/>
    <property type="match status" value="1"/>
</dbReference>
<dbReference type="InterPro" id="IPR012340">
    <property type="entry name" value="NA-bd_OB-fold"/>
</dbReference>
<dbReference type="AlphaFoldDB" id="A0A9C7PV40"/>
<dbReference type="GO" id="GO:0003697">
    <property type="term" value="F:single-stranded DNA binding"/>
    <property type="evidence" value="ECO:0007669"/>
    <property type="project" value="InterPro"/>
</dbReference>
<comment type="caution">
    <text evidence="1">The sequence shown here is derived from an EMBL/GenBank/DDBJ whole genome shotgun (WGS) entry which is preliminary data.</text>
</comment>
<organism evidence="1 2">
    <name type="scientific">Galdieria partita</name>
    <dbReference type="NCBI Taxonomy" id="83374"/>
    <lineage>
        <taxon>Eukaryota</taxon>
        <taxon>Rhodophyta</taxon>
        <taxon>Bangiophyceae</taxon>
        <taxon>Galdieriales</taxon>
        <taxon>Galdieriaceae</taxon>
        <taxon>Galdieria</taxon>
    </lineage>
</organism>
<name>A0A9C7PV40_9RHOD</name>
<dbReference type="Proteomes" id="UP001061958">
    <property type="component" value="Unassembled WGS sequence"/>
</dbReference>
<keyword evidence="2" id="KW-1185">Reference proteome</keyword>
<dbReference type="InterPro" id="IPR029146">
    <property type="entry name" value="Ten1_animal_plant"/>
</dbReference>
<dbReference type="OrthoDB" id="342190at2759"/>
<sequence>MGNKGIQASRILFIKEILEQGSNLIGIAVKFIGRVIFYDPAKDLIIVEYQKARIVVSTALIGAIKLRCGNLLQLIGEISPSDEESKKFCQQEVMLVARIITCTDGMDLTLYERYVKYRREFEQEYLGLMYAQDATSLY</sequence>